<accession>A0A3B0X8J7</accession>
<sequence>MQYIKLSMVILFVTTAGMEGKPAFALDKPVAQEKYQNFNWKSPNGWEGAVFDVPTWFAKDMLYTGREVIRFHDGFYDRDSTGFWTYAFALLVEQTGVPTTQAITEETKRYFLGLARDLGDKKDVDYSASKIHVKPVSQWTVDKTTKRRSQNYRLEIFDSFTTGKPITLNVRVTSWPCSDKYRAIHYALSPHDMTQPIWGELDKEVSALTCW</sequence>
<reference evidence="1" key="1">
    <citation type="submission" date="2018-06" db="EMBL/GenBank/DDBJ databases">
        <authorList>
            <person name="Zhirakovskaya E."/>
        </authorList>
    </citation>
    <scope>NUCLEOTIDE SEQUENCE</scope>
</reference>
<name>A0A3B0X8J7_9ZZZZ</name>
<protein>
    <submittedName>
        <fullName evidence="1">Uncharacterized protein</fullName>
    </submittedName>
</protein>
<organism evidence="1">
    <name type="scientific">hydrothermal vent metagenome</name>
    <dbReference type="NCBI Taxonomy" id="652676"/>
    <lineage>
        <taxon>unclassified sequences</taxon>
        <taxon>metagenomes</taxon>
        <taxon>ecological metagenomes</taxon>
    </lineage>
</organism>
<proteinExistence type="predicted"/>
<evidence type="ECO:0000313" key="1">
    <source>
        <dbReference type="EMBL" id="VAW64598.1"/>
    </source>
</evidence>
<gene>
    <name evidence="1" type="ORF">MNBD_GAMMA09-959</name>
</gene>
<dbReference type="EMBL" id="UOFI01000056">
    <property type="protein sequence ID" value="VAW64598.1"/>
    <property type="molecule type" value="Genomic_DNA"/>
</dbReference>
<dbReference type="AlphaFoldDB" id="A0A3B0X8J7"/>